<dbReference type="OrthoDB" id="661220at2759"/>
<dbReference type="GeneID" id="118417045"/>
<dbReference type="GO" id="GO:0007098">
    <property type="term" value="P:centrosome cycle"/>
    <property type="evidence" value="ECO:0000318"/>
    <property type="project" value="GO_Central"/>
</dbReference>
<dbReference type="PANTHER" id="PTHR16219:SF1">
    <property type="entry name" value="HAUS AUGMIN-LIKE COMPLEX SUBUNIT 4"/>
    <property type="match status" value="1"/>
</dbReference>
<dbReference type="AlphaFoldDB" id="A0A9J7L8N5"/>
<sequence>MAEDELSLLFAAGKAAQDTADKINLNLPVHITGRDAQKNPEFVKLLSTLSHRLTHTGVSKGLHKDVEQAKEQMRREKAAWLQMSALYHELEDLLLDYDIRRQEAEVPIAESQFYRALRECLTTAEICEYLECSPDGRKDVTLLGLTREQLQQNNPHRKDLKSLQKKLVPLIEEKLKKKCTAVFSFHDSSSSLSGDPGELLFAKASQLPLVLERERLDLEEKRRLLLQDRAARDRQFWQYYQILLQTLESLERIVKHHRLRSQLENNNIISEWLVQRFDAMELKIKVVEVQVLCDTYTADTVAALKQIRRHLDSTPYDSEYAQSVQQLQAYRSVGMGFDSLVQEYGRLQEAIENKKWGLIELQKTC</sequence>
<reference evidence="1" key="1">
    <citation type="journal article" date="2020" name="Nat. Ecol. Evol.">
        <title>Deeply conserved synteny resolves early events in vertebrate evolution.</title>
        <authorList>
            <person name="Simakov O."/>
            <person name="Marletaz F."/>
            <person name="Yue J.X."/>
            <person name="O'Connell B."/>
            <person name="Jenkins J."/>
            <person name="Brandt A."/>
            <person name="Calef R."/>
            <person name="Tung C.H."/>
            <person name="Huang T.K."/>
            <person name="Schmutz J."/>
            <person name="Satoh N."/>
            <person name="Yu J.K."/>
            <person name="Putnam N.H."/>
            <person name="Green R.E."/>
            <person name="Rokhsar D.S."/>
        </authorList>
    </citation>
    <scope>NUCLEOTIDE SEQUENCE [LARGE SCALE GENOMIC DNA]</scope>
    <source>
        <strain evidence="1">S238N-H82</strain>
    </source>
</reference>
<dbReference type="GO" id="GO:0070652">
    <property type="term" value="C:HAUS complex"/>
    <property type="evidence" value="ECO:0000318"/>
    <property type="project" value="GO_Central"/>
</dbReference>
<reference evidence="2" key="2">
    <citation type="submission" date="2025-08" db="UniProtKB">
        <authorList>
            <consortium name="RefSeq"/>
        </authorList>
    </citation>
    <scope>IDENTIFICATION</scope>
    <source>
        <strain evidence="2">S238N-H82</strain>
        <tissue evidence="2">Testes</tissue>
    </source>
</reference>
<evidence type="ECO:0000313" key="1">
    <source>
        <dbReference type="Proteomes" id="UP000001554"/>
    </source>
</evidence>
<evidence type="ECO:0000313" key="2">
    <source>
        <dbReference type="RefSeq" id="XP_035678294.1"/>
    </source>
</evidence>
<dbReference type="Pfam" id="PF14735">
    <property type="entry name" value="HAUS4"/>
    <property type="match status" value="1"/>
</dbReference>
<dbReference type="Proteomes" id="UP000001554">
    <property type="component" value="Chromosome 6"/>
</dbReference>
<organism evidence="1 2">
    <name type="scientific">Branchiostoma floridae</name>
    <name type="common">Florida lancelet</name>
    <name type="synonym">Amphioxus</name>
    <dbReference type="NCBI Taxonomy" id="7739"/>
    <lineage>
        <taxon>Eukaryota</taxon>
        <taxon>Metazoa</taxon>
        <taxon>Chordata</taxon>
        <taxon>Cephalochordata</taxon>
        <taxon>Leptocardii</taxon>
        <taxon>Amphioxiformes</taxon>
        <taxon>Branchiostomatidae</taxon>
        <taxon>Branchiostoma</taxon>
    </lineage>
</organism>
<dbReference type="OMA" id="NWALKEF"/>
<proteinExistence type="predicted"/>
<dbReference type="KEGG" id="bfo:118417045"/>
<dbReference type="GO" id="GO:0051225">
    <property type="term" value="P:spindle assembly"/>
    <property type="evidence" value="ECO:0000318"/>
    <property type="project" value="GO_Central"/>
</dbReference>
<dbReference type="PRINTS" id="PR02090">
    <property type="entry name" value="HAUSAUGMINL4"/>
</dbReference>
<protein>
    <submittedName>
        <fullName evidence="2">HAUS augmin-like complex subunit 4 isoform X1</fullName>
    </submittedName>
</protein>
<name>A0A9J7L8N5_BRAFL</name>
<accession>A0A9J7L8N5</accession>
<dbReference type="GO" id="GO:0051011">
    <property type="term" value="F:microtubule minus-end binding"/>
    <property type="evidence" value="ECO:0000318"/>
    <property type="project" value="GO_Central"/>
</dbReference>
<dbReference type="RefSeq" id="XP_035678294.1">
    <property type="nucleotide sequence ID" value="XM_035822401.1"/>
</dbReference>
<dbReference type="InterPro" id="IPR026214">
    <property type="entry name" value="HAUS4_met"/>
</dbReference>
<gene>
    <name evidence="2" type="primary">LOC118417045</name>
</gene>
<dbReference type="PANTHER" id="PTHR16219">
    <property type="entry name" value="AUGMIN SUBUNIT 4 FAMILY MEMBER"/>
    <property type="match status" value="1"/>
</dbReference>
<keyword evidence="1" id="KW-1185">Reference proteome</keyword>
<dbReference type="InterPro" id="IPR029327">
    <property type="entry name" value="HAUS4"/>
</dbReference>